<dbReference type="GO" id="GO:0008360">
    <property type="term" value="P:regulation of cell shape"/>
    <property type="evidence" value="ECO:0007669"/>
    <property type="project" value="UniProtKB-KW"/>
</dbReference>
<protein>
    <recommendedName>
        <fullName evidence="10">UDP-MurNAc-pentapeptide synthetase</fullName>
    </recommendedName>
</protein>
<dbReference type="InterPro" id="IPR036615">
    <property type="entry name" value="Mur_ligase_C_dom_sf"/>
</dbReference>
<evidence type="ECO:0000256" key="1">
    <source>
        <dbReference type="ARBA" id="ARBA00022490"/>
    </source>
</evidence>
<evidence type="ECO:0000259" key="11">
    <source>
        <dbReference type="Pfam" id="PF01225"/>
    </source>
</evidence>
<dbReference type="InterPro" id="IPR000713">
    <property type="entry name" value="Mur_ligase_N"/>
</dbReference>
<dbReference type="EMBL" id="MLJW01000042">
    <property type="protein sequence ID" value="OIR06679.1"/>
    <property type="molecule type" value="Genomic_DNA"/>
</dbReference>
<dbReference type="InterPro" id="IPR005863">
    <property type="entry name" value="UDP-N-AcMur_synth"/>
</dbReference>
<keyword evidence="1" id="KW-0963">Cytoplasm</keyword>
<comment type="caution">
    <text evidence="14">The sequence shown here is derived from an EMBL/GenBank/DDBJ whole genome shotgun (WGS) entry which is preliminary data.</text>
</comment>
<dbReference type="Pfam" id="PF08245">
    <property type="entry name" value="Mur_ligase_M"/>
    <property type="match status" value="1"/>
</dbReference>
<dbReference type="SUPFAM" id="SSF53244">
    <property type="entry name" value="MurD-like peptide ligases, peptide-binding domain"/>
    <property type="match status" value="1"/>
</dbReference>
<dbReference type="GO" id="GO:0047480">
    <property type="term" value="F:UDP-N-acetylmuramoyl-tripeptide-D-alanyl-D-alanine ligase activity"/>
    <property type="evidence" value="ECO:0007669"/>
    <property type="project" value="InterPro"/>
</dbReference>
<dbReference type="InterPro" id="IPR013221">
    <property type="entry name" value="Mur_ligase_cen"/>
</dbReference>
<dbReference type="GO" id="GO:0051301">
    <property type="term" value="P:cell division"/>
    <property type="evidence" value="ECO:0007669"/>
    <property type="project" value="UniProtKB-KW"/>
</dbReference>
<evidence type="ECO:0000256" key="4">
    <source>
        <dbReference type="ARBA" id="ARBA00022741"/>
    </source>
</evidence>
<evidence type="ECO:0000256" key="8">
    <source>
        <dbReference type="ARBA" id="ARBA00023306"/>
    </source>
</evidence>
<dbReference type="Pfam" id="PF02875">
    <property type="entry name" value="Mur_ligase_C"/>
    <property type="match status" value="1"/>
</dbReference>
<keyword evidence="3" id="KW-0132">Cell division</keyword>
<dbReference type="InterPro" id="IPR036565">
    <property type="entry name" value="Mur-like_cat_sf"/>
</dbReference>
<evidence type="ECO:0000256" key="9">
    <source>
        <dbReference type="ARBA" id="ARBA00023316"/>
    </source>
</evidence>
<dbReference type="InterPro" id="IPR035911">
    <property type="entry name" value="MurE/MurF_N"/>
</dbReference>
<gene>
    <name evidence="14" type="primary">murF_7</name>
    <name evidence="14" type="ORF">GALL_112860</name>
</gene>
<organism evidence="14">
    <name type="scientific">mine drainage metagenome</name>
    <dbReference type="NCBI Taxonomy" id="410659"/>
    <lineage>
        <taxon>unclassified sequences</taxon>
        <taxon>metagenomes</taxon>
        <taxon>ecological metagenomes</taxon>
    </lineage>
</organism>
<proteinExistence type="inferred from homology"/>
<feature type="domain" description="Mur ligase central" evidence="13">
    <location>
        <begin position="103"/>
        <end position="293"/>
    </location>
</feature>
<evidence type="ECO:0000313" key="14">
    <source>
        <dbReference type="EMBL" id="OIR06679.1"/>
    </source>
</evidence>
<keyword evidence="9" id="KW-0961">Cell wall biogenesis/degradation</keyword>
<evidence type="ECO:0000259" key="13">
    <source>
        <dbReference type="Pfam" id="PF08245"/>
    </source>
</evidence>
<dbReference type="Gene3D" id="3.40.1390.10">
    <property type="entry name" value="MurE/MurF, N-terminal domain"/>
    <property type="match status" value="1"/>
</dbReference>
<dbReference type="GO" id="GO:0005524">
    <property type="term" value="F:ATP binding"/>
    <property type="evidence" value="ECO:0007669"/>
    <property type="project" value="UniProtKB-KW"/>
</dbReference>
<evidence type="ECO:0000256" key="6">
    <source>
        <dbReference type="ARBA" id="ARBA00022960"/>
    </source>
</evidence>
<dbReference type="HAMAP" id="MF_02019">
    <property type="entry name" value="MurF"/>
    <property type="match status" value="1"/>
</dbReference>
<dbReference type="InterPro" id="IPR051046">
    <property type="entry name" value="MurCDEF_CellWall_CoF430Synth"/>
</dbReference>
<keyword evidence="6" id="KW-0133">Cell shape</keyword>
<evidence type="ECO:0000256" key="10">
    <source>
        <dbReference type="ARBA" id="ARBA00031461"/>
    </source>
</evidence>
<evidence type="ECO:0000256" key="3">
    <source>
        <dbReference type="ARBA" id="ARBA00022618"/>
    </source>
</evidence>
<name>A0A1J5SE44_9ZZZZ</name>
<dbReference type="Gene3D" id="3.90.190.20">
    <property type="entry name" value="Mur ligase, C-terminal domain"/>
    <property type="match status" value="1"/>
</dbReference>
<dbReference type="NCBIfam" id="TIGR01143">
    <property type="entry name" value="murF"/>
    <property type="match status" value="1"/>
</dbReference>
<dbReference type="GO" id="GO:0009252">
    <property type="term" value="P:peptidoglycan biosynthetic process"/>
    <property type="evidence" value="ECO:0007669"/>
    <property type="project" value="UniProtKB-KW"/>
</dbReference>
<dbReference type="Gene3D" id="3.40.1190.10">
    <property type="entry name" value="Mur-like, catalytic domain"/>
    <property type="match status" value="1"/>
</dbReference>
<dbReference type="SUPFAM" id="SSF63418">
    <property type="entry name" value="MurE/MurF N-terminal domain"/>
    <property type="match status" value="1"/>
</dbReference>
<evidence type="ECO:0000256" key="5">
    <source>
        <dbReference type="ARBA" id="ARBA00022840"/>
    </source>
</evidence>
<evidence type="ECO:0000256" key="2">
    <source>
        <dbReference type="ARBA" id="ARBA00022598"/>
    </source>
</evidence>
<keyword evidence="8" id="KW-0131">Cell cycle</keyword>
<dbReference type="AlphaFoldDB" id="A0A1J5SE44"/>
<reference evidence="14" key="1">
    <citation type="submission" date="2016-10" db="EMBL/GenBank/DDBJ databases">
        <title>Sequence of Gallionella enrichment culture.</title>
        <authorList>
            <person name="Poehlein A."/>
            <person name="Muehling M."/>
            <person name="Daniel R."/>
        </authorList>
    </citation>
    <scope>NUCLEOTIDE SEQUENCE</scope>
</reference>
<evidence type="ECO:0000256" key="7">
    <source>
        <dbReference type="ARBA" id="ARBA00022984"/>
    </source>
</evidence>
<dbReference type="PANTHER" id="PTHR43024:SF1">
    <property type="entry name" value="UDP-N-ACETYLMURAMOYL-TRIPEPTIDE--D-ALANYL-D-ALANINE LIGASE"/>
    <property type="match status" value="1"/>
</dbReference>
<evidence type="ECO:0000259" key="12">
    <source>
        <dbReference type="Pfam" id="PF02875"/>
    </source>
</evidence>
<keyword evidence="5" id="KW-0067">ATP-binding</keyword>
<dbReference type="Pfam" id="PF01225">
    <property type="entry name" value="Mur_ligase"/>
    <property type="match status" value="1"/>
</dbReference>
<dbReference type="InterPro" id="IPR004101">
    <property type="entry name" value="Mur_ligase_C"/>
</dbReference>
<feature type="domain" description="Mur ligase C-terminal" evidence="12">
    <location>
        <begin position="315"/>
        <end position="434"/>
    </location>
</feature>
<feature type="domain" description="Mur ligase N-terminal catalytic" evidence="11">
    <location>
        <begin position="22"/>
        <end position="90"/>
    </location>
</feature>
<dbReference type="PANTHER" id="PTHR43024">
    <property type="entry name" value="UDP-N-ACETYLMURAMOYL-TRIPEPTIDE--D-ALANYL-D-ALANINE LIGASE"/>
    <property type="match status" value="1"/>
</dbReference>
<sequence length="462" mass="48397">MMLLSEAAKAINAELIGVDAKLTSVNTDSRQVESGQLFVALKGDHFDGHDYAQQAIQQGAAAVLVSHAIAGAEPALVVTDTYQALGELAAYWRCKFSLPLAAITGSNGKTTVKEMLANILRAATGDADTVLATQGNLNNHIGLPLTLLKLTAQHRYAVIEMGMNHTGEISYLTNIAKPTVALINNAGNAHLGELGSFEAIAKAKAEIFEGLSDDGVAVINADDVFAPLWTGLNAQRKIISFGLKNSADVTATYHLEATASQLEITTSLGALSVRLPAPGVHNVMNALAATAAAIGMGATLNSIVLGLESYAGVKGRLQHQAGLHGALVIDDSYNANPMSMKAAIDVLVARAGNKLLVLGDMGELGEDAAEMHSELGRYAKAAGVDALFTLGELSVEISKAFGAGAQHYSEPQALSADLLARMTPDSTVLVKGSRFMAMERIVHEIVSEATVQKERNNLKGTH</sequence>
<dbReference type="GO" id="GO:0071555">
    <property type="term" value="P:cell wall organization"/>
    <property type="evidence" value="ECO:0007669"/>
    <property type="project" value="UniProtKB-KW"/>
</dbReference>
<keyword evidence="7" id="KW-0573">Peptidoglycan synthesis</keyword>
<dbReference type="SUPFAM" id="SSF53623">
    <property type="entry name" value="MurD-like peptide ligases, catalytic domain"/>
    <property type="match status" value="1"/>
</dbReference>
<accession>A0A1J5SE44</accession>
<keyword evidence="2 14" id="KW-0436">Ligase</keyword>
<keyword evidence="4" id="KW-0547">Nucleotide-binding</keyword>